<protein>
    <submittedName>
        <fullName evidence="2">ArsR family transcriptional regulator</fullName>
    </submittedName>
    <submittedName>
        <fullName evidence="1">Transcriptional regulator, ArsR family</fullName>
    </submittedName>
</protein>
<dbReference type="HOGENOM" id="CLU_077394_0_0_9"/>
<dbReference type="GeneID" id="77007300"/>
<evidence type="ECO:0000313" key="3">
    <source>
        <dbReference type="Proteomes" id="UP000029278"/>
    </source>
</evidence>
<dbReference type="EMBL" id="JMQA01000026">
    <property type="protein sequence ID" value="KFN08785.1"/>
    <property type="molecule type" value="Genomic_DNA"/>
</dbReference>
<dbReference type="SUPFAM" id="SSF46785">
    <property type="entry name" value="Winged helix' DNA-binding domain"/>
    <property type="match status" value="1"/>
</dbReference>
<name>A0A090ZEY0_PAEMA</name>
<dbReference type="InterPro" id="IPR036388">
    <property type="entry name" value="WH-like_DNA-bd_sf"/>
</dbReference>
<evidence type="ECO:0000313" key="4">
    <source>
        <dbReference type="Proteomes" id="UP000442469"/>
    </source>
</evidence>
<gene>
    <name evidence="1" type="ORF">DJ90_4947</name>
    <name evidence="2" type="ORF">GNQ08_13460</name>
</gene>
<dbReference type="Proteomes" id="UP000029278">
    <property type="component" value="Unassembled WGS sequence"/>
</dbReference>
<keyword evidence="3" id="KW-1185">Reference proteome</keyword>
<dbReference type="OrthoDB" id="2646147at2"/>
<accession>A0A090ZEY0</accession>
<reference evidence="2 4" key="2">
    <citation type="submission" date="2019-11" db="EMBL/GenBank/DDBJ databases">
        <title>Draft genome sequences of five Paenibacillus species of dairy origin.</title>
        <authorList>
            <person name="Olajide A.M."/>
            <person name="Chen S."/>
            <person name="Lapointe G."/>
        </authorList>
    </citation>
    <scope>NUCLEOTIDE SEQUENCE [LARGE SCALE GENOMIC DNA]</scope>
    <source>
        <strain evidence="2 4">3CT49</strain>
    </source>
</reference>
<dbReference type="STRING" id="44252.DJ90_4947"/>
<comment type="caution">
    <text evidence="1">The sequence shown here is derived from an EMBL/GenBank/DDBJ whole genome shotgun (WGS) entry which is preliminary data.</text>
</comment>
<dbReference type="PATRIC" id="fig|44252.3.peg.2865"/>
<dbReference type="Proteomes" id="UP000442469">
    <property type="component" value="Unassembled WGS sequence"/>
</dbReference>
<dbReference type="AlphaFoldDB" id="A0A090ZEY0"/>
<dbReference type="RefSeq" id="WP_036623070.1">
    <property type="nucleotide sequence ID" value="NZ_BOSD01000012.1"/>
</dbReference>
<dbReference type="EMBL" id="WNZZ01000008">
    <property type="protein sequence ID" value="MUG23408.1"/>
    <property type="molecule type" value="Genomic_DNA"/>
</dbReference>
<reference evidence="1 3" key="1">
    <citation type="submission" date="2014-04" db="EMBL/GenBank/DDBJ databases">
        <authorList>
            <person name="Bishop-Lilly K.A."/>
            <person name="Broomall S.M."/>
            <person name="Chain P.S."/>
            <person name="Chertkov O."/>
            <person name="Coyne S.R."/>
            <person name="Daligault H.E."/>
            <person name="Davenport K.W."/>
            <person name="Erkkila T."/>
            <person name="Frey K.G."/>
            <person name="Gibbons H.S."/>
            <person name="Gu W."/>
            <person name="Jaissle J."/>
            <person name="Johnson S.L."/>
            <person name="Koroleva G.I."/>
            <person name="Ladner J.T."/>
            <person name="Lo C.-C."/>
            <person name="Minogue T.D."/>
            <person name="Munk C."/>
            <person name="Palacios G.F."/>
            <person name="Redden C.L."/>
            <person name="Rosenzweig C.N."/>
            <person name="Scholz M.B."/>
            <person name="Teshima H."/>
            <person name="Xu Y."/>
        </authorList>
    </citation>
    <scope>NUCLEOTIDE SEQUENCE [LARGE SCALE GENOMIC DNA]</scope>
    <source>
        <strain evidence="1 3">8244</strain>
    </source>
</reference>
<dbReference type="Gene3D" id="1.10.10.10">
    <property type="entry name" value="Winged helix-like DNA-binding domain superfamily/Winged helix DNA-binding domain"/>
    <property type="match status" value="1"/>
</dbReference>
<sequence>MAYDVKVDYSLVYELLSSFMIYTTRKWVNNLDVGAEWIEEIQNRFNPEVRQRFAEAAGYPFSDYDVLYVWVLERGKADDVLSFLNETAEAEANALWQKTKSYIPDVTCEAIVRIRDNYIPLLKTWHQVYFRDVEPQLLPLLEEDAAEKNALLKKMDTDALIEYASGGLVLEPQRPVSQVVLTPSTHFRPINTYVFYRDVLFIQYPLDIPEVDEDEPPVVLKRLTRALAKPERLRLLRYVADEPKSIYEMLHDLNESKEDLMHDLMRLRVAGLLRIHLVDQDIEKFSIRPDGAAELQIFLESYIRL</sequence>
<evidence type="ECO:0000313" key="1">
    <source>
        <dbReference type="EMBL" id="KFN08785.1"/>
    </source>
</evidence>
<dbReference type="InterPro" id="IPR036390">
    <property type="entry name" value="WH_DNA-bd_sf"/>
</dbReference>
<evidence type="ECO:0000313" key="2">
    <source>
        <dbReference type="EMBL" id="MUG23408.1"/>
    </source>
</evidence>
<proteinExistence type="predicted"/>
<organism evidence="1 3">
    <name type="scientific">Paenibacillus macerans</name>
    <name type="common">Bacillus macerans</name>
    <dbReference type="NCBI Taxonomy" id="44252"/>
    <lineage>
        <taxon>Bacteria</taxon>
        <taxon>Bacillati</taxon>
        <taxon>Bacillota</taxon>
        <taxon>Bacilli</taxon>
        <taxon>Bacillales</taxon>
        <taxon>Paenibacillaceae</taxon>
        <taxon>Paenibacillus</taxon>
    </lineage>
</organism>